<accession>A0A8K0GB77</accession>
<feature type="compositionally biased region" description="Low complexity" evidence="1">
    <location>
        <begin position="120"/>
        <end position="139"/>
    </location>
</feature>
<organism evidence="2 3">
    <name type="scientific">Ignelater luminosus</name>
    <name type="common">Cucubano</name>
    <name type="synonym">Pyrophorus luminosus</name>
    <dbReference type="NCBI Taxonomy" id="2038154"/>
    <lineage>
        <taxon>Eukaryota</taxon>
        <taxon>Metazoa</taxon>
        <taxon>Ecdysozoa</taxon>
        <taxon>Arthropoda</taxon>
        <taxon>Hexapoda</taxon>
        <taxon>Insecta</taxon>
        <taxon>Pterygota</taxon>
        <taxon>Neoptera</taxon>
        <taxon>Endopterygota</taxon>
        <taxon>Coleoptera</taxon>
        <taxon>Polyphaga</taxon>
        <taxon>Elateriformia</taxon>
        <taxon>Elateroidea</taxon>
        <taxon>Elateridae</taxon>
        <taxon>Agrypninae</taxon>
        <taxon>Pyrophorini</taxon>
        <taxon>Ignelater</taxon>
    </lineage>
</organism>
<dbReference type="EMBL" id="VTPC01008250">
    <property type="protein sequence ID" value="KAF2893099.1"/>
    <property type="molecule type" value="Genomic_DNA"/>
</dbReference>
<keyword evidence="3" id="KW-1185">Reference proteome</keyword>
<evidence type="ECO:0000256" key="1">
    <source>
        <dbReference type="SAM" id="MobiDB-lite"/>
    </source>
</evidence>
<proteinExistence type="predicted"/>
<gene>
    <name evidence="2" type="ORF">ILUMI_13072</name>
</gene>
<comment type="caution">
    <text evidence="2">The sequence shown here is derived from an EMBL/GenBank/DDBJ whole genome shotgun (WGS) entry which is preliminary data.</text>
</comment>
<protein>
    <submittedName>
        <fullName evidence="2">Uncharacterized protein</fullName>
    </submittedName>
</protein>
<dbReference type="Proteomes" id="UP000801492">
    <property type="component" value="Unassembled WGS sequence"/>
</dbReference>
<sequence>MARPNYDIVSDLFDHIGREAAERYLARFPGYSLLVTEEEGAAEENVERGASSSNVNAATTTARLLHPPPETLPRLAPTWLPPGTHTVRQPTATQHHPLRLRRPMQKCSSDRAARCRAPRLPRSTASGTSTPTPTTASKPSTEEQREDAVPPLK</sequence>
<reference evidence="2" key="1">
    <citation type="submission" date="2019-08" db="EMBL/GenBank/DDBJ databases">
        <title>The genome of the North American firefly Photinus pyralis.</title>
        <authorList>
            <consortium name="Photinus pyralis genome working group"/>
            <person name="Fallon T.R."/>
            <person name="Sander Lower S.E."/>
            <person name="Weng J.-K."/>
        </authorList>
    </citation>
    <scope>NUCLEOTIDE SEQUENCE</scope>
    <source>
        <strain evidence="2">TRF0915ILg1</strain>
        <tissue evidence="2">Whole body</tissue>
    </source>
</reference>
<feature type="region of interest" description="Disordered" evidence="1">
    <location>
        <begin position="62"/>
        <end position="153"/>
    </location>
</feature>
<evidence type="ECO:0000313" key="2">
    <source>
        <dbReference type="EMBL" id="KAF2893099.1"/>
    </source>
</evidence>
<name>A0A8K0GB77_IGNLU</name>
<evidence type="ECO:0000313" key="3">
    <source>
        <dbReference type="Proteomes" id="UP000801492"/>
    </source>
</evidence>
<feature type="compositionally biased region" description="Basic and acidic residues" evidence="1">
    <location>
        <begin position="140"/>
        <end position="153"/>
    </location>
</feature>
<dbReference type="AlphaFoldDB" id="A0A8K0GB77"/>